<protein>
    <submittedName>
        <fullName evidence="3">Haloacetate dehalogenase H-1</fullName>
    </submittedName>
</protein>
<dbReference type="STRING" id="1461582.BN1048_00146"/>
<dbReference type="Proteomes" id="UP000044136">
    <property type="component" value="Unassembled WGS sequence"/>
</dbReference>
<evidence type="ECO:0000313" key="3">
    <source>
        <dbReference type="EMBL" id="CDZ99027.1"/>
    </source>
</evidence>
<dbReference type="EMBL" id="CCSE01000001">
    <property type="protein sequence ID" value="CDZ99027.1"/>
    <property type="molecule type" value="Genomic_DNA"/>
</dbReference>
<reference evidence="3 4" key="1">
    <citation type="submission" date="2014-07" db="EMBL/GenBank/DDBJ databases">
        <authorList>
            <person name="Urmite Genomes Urmite Genomes"/>
        </authorList>
    </citation>
    <scope>NUCLEOTIDE SEQUENCE [LARGE SCALE GENOMIC DNA]</scope>
    <source>
        <strain evidence="3 4">13MG44_air</strain>
    </source>
</reference>
<organism evidence="3 4">
    <name type="scientific">Jeotgalicoccus saudimassiliensis</name>
    <dbReference type="NCBI Taxonomy" id="1461582"/>
    <lineage>
        <taxon>Bacteria</taxon>
        <taxon>Bacillati</taxon>
        <taxon>Bacillota</taxon>
        <taxon>Bacilli</taxon>
        <taxon>Bacillales</taxon>
        <taxon>Staphylococcaceae</taxon>
        <taxon>Jeotgalicoccus</taxon>
    </lineage>
</organism>
<dbReference type="Pfam" id="PF00561">
    <property type="entry name" value="Abhydrolase_1"/>
    <property type="match status" value="1"/>
</dbReference>
<keyword evidence="1" id="KW-0378">Hydrolase</keyword>
<accession>A0A078M0V2</accession>
<dbReference type="HOGENOM" id="CLU_020336_7_1_9"/>
<dbReference type="eggNOG" id="COG0596">
    <property type="taxonomic scope" value="Bacteria"/>
</dbReference>
<dbReference type="RefSeq" id="WP_035807462.1">
    <property type="nucleotide sequence ID" value="NZ_CCSE01000001.1"/>
</dbReference>
<feature type="domain" description="AB hydrolase-1" evidence="2">
    <location>
        <begin position="27"/>
        <end position="273"/>
    </location>
</feature>
<keyword evidence="4" id="KW-1185">Reference proteome</keyword>
<dbReference type="PRINTS" id="PR00412">
    <property type="entry name" value="EPOXHYDRLASE"/>
</dbReference>
<name>A0A078M0V2_9STAP</name>
<dbReference type="InterPro" id="IPR000073">
    <property type="entry name" value="AB_hydrolase_1"/>
</dbReference>
<evidence type="ECO:0000259" key="2">
    <source>
        <dbReference type="Pfam" id="PF00561"/>
    </source>
</evidence>
<dbReference type="AlphaFoldDB" id="A0A078M0V2"/>
<sequence length="286" mass="32709">MKSHYITIDNTKLHYVTGGIDDGPVCLLLHGFPQSWITWRNVIPHLEEHYKIIAVDLRGYGDSDKPEGIENYTNKIMAQDIAEILAAQNVTDAYVVGHDRGARVARRLAYDNPELINRLALIEIMPMEYVYSLSAQEAAKKYWHWVFQVVPDLPETLISGKEEEYLKFLLSRGDGLFELLSSDGSWDEYLSHWKKPGAVKAALSDYRASYKFDLPEYQEKLESADKLNIDTLLLWGEKGNLSGLPVEDIWQQSINNVTGYELKSCGHYLLEEKGEEVAQHILEFDK</sequence>
<dbReference type="Gene3D" id="3.40.50.1820">
    <property type="entry name" value="alpha/beta hydrolase"/>
    <property type="match status" value="1"/>
</dbReference>
<dbReference type="GO" id="GO:0016787">
    <property type="term" value="F:hydrolase activity"/>
    <property type="evidence" value="ECO:0007669"/>
    <property type="project" value="UniProtKB-KW"/>
</dbReference>
<proteinExistence type="predicted"/>
<dbReference type="SUPFAM" id="SSF53474">
    <property type="entry name" value="alpha/beta-Hydrolases"/>
    <property type="match status" value="1"/>
</dbReference>
<gene>
    <name evidence="3" type="primary">dehH1</name>
    <name evidence="3" type="ORF">BN1048_00146</name>
</gene>
<dbReference type="OrthoDB" id="9808398at2"/>
<evidence type="ECO:0000313" key="4">
    <source>
        <dbReference type="Proteomes" id="UP000044136"/>
    </source>
</evidence>
<dbReference type="InterPro" id="IPR029058">
    <property type="entry name" value="AB_hydrolase_fold"/>
</dbReference>
<evidence type="ECO:0000256" key="1">
    <source>
        <dbReference type="ARBA" id="ARBA00022801"/>
    </source>
</evidence>
<dbReference type="PANTHER" id="PTHR43329">
    <property type="entry name" value="EPOXIDE HYDROLASE"/>
    <property type="match status" value="1"/>
</dbReference>
<dbReference type="InterPro" id="IPR000639">
    <property type="entry name" value="Epox_hydrolase-like"/>
</dbReference>
<dbReference type="PRINTS" id="PR00111">
    <property type="entry name" value="ABHYDROLASE"/>
</dbReference>